<dbReference type="Gene3D" id="2.60.40.760">
    <property type="entry name" value="Expansin, cellulose-binding-like domain"/>
    <property type="match status" value="1"/>
</dbReference>
<feature type="chain" id="PRO_5001583457" evidence="5">
    <location>
        <begin position="20"/>
        <end position="584"/>
    </location>
</feature>
<evidence type="ECO:0000256" key="3">
    <source>
        <dbReference type="ARBA" id="ARBA00023295"/>
    </source>
</evidence>
<name>A0A060HBQ1_XYLFS</name>
<dbReference type="SUPFAM" id="SSF51445">
    <property type="entry name" value="(Trans)glycosidases"/>
    <property type="match status" value="1"/>
</dbReference>
<dbReference type="InterPro" id="IPR036749">
    <property type="entry name" value="Expansin_CBD_sf"/>
</dbReference>
<evidence type="ECO:0000259" key="6">
    <source>
        <dbReference type="Pfam" id="PF00150"/>
    </source>
</evidence>
<evidence type="ECO:0000256" key="2">
    <source>
        <dbReference type="ARBA" id="ARBA00022801"/>
    </source>
</evidence>
<dbReference type="GO" id="GO:0004553">
    <property type="term" value="F:hydrolase activity, hydrolyzing O-glycosyl compounds"/>
    <property type="evidence" value="ECO:0007669"/>
    <property type="project" value="InterPro"/>
</dbReference>
<keyword evidence="2 4" id="KW-0378">Hydrolase</keyword>
<comment type="similarity">
    <text evidence="4">Belongs to the glycosyl hydrolase 5 (cellulase A) family.</text>
</comment>
<dbReference type="GO" id="GO:0000272">
    <property type="term" value="P:polysaccharide catabolic process"/>
    <property type="evidence" value="ECO:0007669"/>
    <property type="project" value="InterPro"/>
</dbReference>
<evidence type="ECO:0000313" key="7">
    <source>
        <dbReference type="EMBL" id="AIC10796.1"/>
    </source>
</evidence>
<protein>
    <submittedName>
        <fullName evidence="7">Endoglucanase</fullName>
    </submittedName>
</protein>
<keyword evidence="3 4" id="KW-0326">Glycosidase</keyword>
<organism evidence="7 8">
    <name type="scientific">Xylella fastidiosa subsp. sandyi Ann-1</name>
    <dbReference type="NCBI Taxonomy" id="155920"/>
    <lineage>
        <taxon>Bacteria</taxon>
        <taxon>Pseudomonadati</taxon>
        <taxon>Pseudomonadota</taxon>
        <taxon>Gammaproteobacteria</taxon>
        <taxon>Lysobacterales</taxon>
        <taxon>Lysobacteraceae</taxon>
        <taxon>Xylella</taxon>
    </lineage>
</organism>
<dbReference type="HOGENOM" id="CLU_020735_1_0_6"/>
<sequence length="584" mass="63474">MRRLAILFWLATSGCVASAMYGGTVGAQNAVSDTHFVEPLRGVNWRGLETAQHLPQGLDQRPWREVLDQMQSLGINAIRLPLCSDTLHGAMPTNLDLVRNPDLKGRTALQIADAIMDEAGKRGMRVLLAYHGVECPTDRNPLLRSVDESEHQWISDVQFITSHYRAQQKVVMGVDLADMANHRPFQSGGDSTPDWNPVVERAAAAILAMNPDWLIGVQPVGLNPPCLDASAPISDDNIKSQHCVQLRIPARNLLLMPRFAGTDMDTEAALGAFSGKQTVLPNSLDATDAEQLAHRIDALLAFGIRQGFYGSWMTSAQMPFGLLDNDGRTPRTALIAQLHRWWGVSRVDVASENAATKNQTTTDTNGCVAGDNSVPLNGWDTSFSGVATYTYTGYKGGALMLDPIQSHVQITALNPTQLNLGGIPAAMAGAYLRVQGPKGSTTVYVTDLYPTGSSGGLDLSPNAFASIGNMAQGRIPVQWKVVSAPVSGNLIYRVKKGSSGWWAAIQVREHRYPVLKLEICQDGTWLNLPKRNYNYFVGTRLGNQPLSMRMTDIRGQTLIDTLPALPNKASSKAYSVNGNVQFSE</sequence>
<evidence type="ECO:0000256" key="1">
    <source>
        <dbReference type="ARBA" id="ARBA00022729"/>
    </source>
</evidence>
<dbReference type="RefSeq" id="WP_020851755.1">
    <property type="nucleotide sequence ID" value="NZ_CP006696.1"/>
</dbReference>
<keyword evidence="1 5" id="KW-0732">Signal</keyword>
<dbReference type="PROSITE" id="PS51257">
    <property type="entry name" value="PROKAR_LIPOPROTEIN"/>
    <property type="match status" value="1"/>
</dbReference>
<evidence type="ECO:0000256" key="4">
    <source>
        <dbReference type="RuleBase" id="RU361153"/>
    </source>
</evidence>
<dbReference type="InterPro" id="IPR036908">
    <property type="entry name" value="RlpA-like_sf"/>
</dbReference>
<dbReference type="PANTHER" id="PTHR31836:SF21">
    <property type="entry name" value="EXPANSIN-LIKE PROTEIN 7"/>
    <property type="match status" value="1"/>
</dbReference>
<dbReference type="PATRIC" id="fig|155920.8.peg.3106"/>
<dbReference type="SUPFAM" id="SSF49590">
    <property type="entry name" value="PHL pollen allergen"/>
    <property type="match status" value="1"/>
</dbReference>
<accession>A0A060HBQ1</accession>
<dbReference type="Gene3D" id="3.20.20.80">
    <property type="entry name" value="Glycosidases"/>
    <property type="match status" value="1"/>
</dbReference>
<dbReference type="SUPFAM" id="SSF50685">
    <property type="entry name" value="Barwin-like endoglucanases"/>
    <property type="match status" value="1"/>
</dbReference>
<dbReference type="EMBL" id="CP006696">
    <property type="protein sequence ID" value="AIC10796.1"/>
    <property type="molecule type" value="Genomic_DNA"/>
</dbReference>
<dbReference type="NCBIfam" id="NF041144">
    <property type="entry name" value="expansin_EXLX1"/>
    <property type="match status" value="1"/>
</dbReference>
<dbReference type="AlphaFoldDB" id="A0A060HBQ1"/>
<dbReference type="Gene3D" id="2.40.40.10">
    <property type="entry name" value="RlpA-like domain"/>
    <property type="match status" value="1"/>
</dbReference>
<proteinExistence type="inferred from homology"/>
<gene>
    <name evidence="7" type="ORF">D934_13125</name>
</gene>
<dbReference type="Proteomes" id="UP000027215">
    <property type="component" value="Chromosome"/>
</dbReference>
<dbReference type="Pfam" id="PF00150">
    <property type="entry name" value="Cellulase"/>
    <property type="match status" value="1"/>
</dbReference>
<dbReference type="KEGG" id="xfs:D934_13125"/>
<dbReference type="InterPro" id="IPR051477">
    <property type="entry name" value="Expansin_CellWall"/>
</dbReference>
<dbReference type="CDD" id="cd22272">
    <property type="entry name" value="DPBB_EXLX1-like"/>
    <property type="match status" value="1"/>
</dbReference>
<dbReference type="InterPro" id="IPR001547">
    <property type="entry name" value="Glyco_hydro_5"/>
</dbReference>
<evidence type="ECO:0000313" key="8">
    <source>
        <dbReference type="Proteomes" id="UP000027215"/>
    </source>
</evidence>
<dbReference type="InterPro" id="IPR017853">
    <property type="entry name" value="GH"/>
</dbReference>
<feature type="signal peptide" evidence="5">
    <location>
        <begin position="1"/>
        <end position="19"/>
    </location>
</feature>
<feature type="domain" description="Glycoside hydrolase family 5" evidence="6">
    <location>
        <begin position="42"/>
        <end position="219"/>
    </location>
</feature>
<dbReference type="InterPro" id="IPR049818">
    <property type="entry name" value="Expansin_EXLX1-like"/>
</dbReference>
<dbReference type="PANTHER" id="PTHR31836">
    <property type="match status" value="1"/>
</dbReference>
<reference evidence="7 8" key="1">
    <citation type="submission" date="2013-08" db="EMBL/GenBank/DDBJ databases">
        <authorList>
            <person name="Stouthamer R."/>
            <person name="Nunney L."/>
        </authorList>
    </citation>
    <scope>NUCLEOTIDE SEQUENCE [LARGE SCALE GENOMIC DNA]</scope>
    <source>
        <strain evidence="8">ann-1</strain>
    </source>
</reference>
<evidence type="ECO:0000256" key="5">
    <source>
        <dbReference type="SAM" id="SignalP"/>
    </source>
</evidence>